<dbReference type="AlphaFoldDB" id="G9NXA6"/>
<organism evidence="2 3">
    <name type="scientific">Hypocrea atroviridis (strain ATCC 20476 / IMI 206040)</name>
    <name type="common">Trichoderma atroviride</name>
    <dbReference type="NCBI Taxonomy" id="452589"/>
    <lineage>
        <taxon>Eukaryota</taxon>
        <taxon>Fungi</taxon>
        <taxon>Dikarya</taxon>
        <taxon>Ascomycota</taxon>
        <taxon>Pezizomycotina</taxon>
        <taxon>Sordariomycetes</taxon>
        <taxon>Hypocreomycetidae</taxon>
        <taxon>Hypocreales</taxon>
        <taxon>Hypocreaceae</taxon>
        <taxon>Trichoderma</taxon>
    </lineage>
</organism>
<dbReference type="HOGENOM" id="CLU_1170782_0_0_1"/>
<gene>
    <name evidence="2" type="ORF">TRIATDRAFT_283791</name>
</gene>
<sequence length="237" mass="27569">MTHRFTRTQAMALVEPIMQRIKQEKWQEALNDELASKLTEETVAVLSPSTKIWLITWATQADKPIILQHLQKGSGSMDKFALPSEILLDDLFELSEYPEFNNEVKRDMQATIAALRHKIRNMEERQLWMDRIKPMDRMNVVQSAMLAMKQDMEEYQTVAKLAARNNIDHIQETIKIALQDQMNGYQIMSTAGVTRIMSRILRTTDFVVKETEKIRKSTQKGATKRTHEEAFSNQDRK</sequence>
<dbReference type="GeneID" id="25779625"/>
<dbReference type="Proteomes" id="UP000005426">
    <property type="component" value="Unassembled WGS sequence"/>
</dbReference>
<comment type="caution">
    <text evidence="2">The sequence shown here is derived from an EMBL/GenBank/DDBJ whole genome shotgun (WGS) entry which is preliminary data.</text>
</comment>
<evidence type="ECO:0000256" key="1">
    <source>
        <dbReference type="SAM" id="MobiDB-lite"/>
    </source>
</evidence>
<protein>
    <submittedName>
        <fullName evidence="2">Uncharacterized protein</fullName>
    </submittedName>
</protein>
<reference evidence="2 3" key="1">
    <citation type="journal article" date="2011" name="Genome Biol.">
        <title>Comparative genome sequence analysis underscores mycoparasitism as the ancestral life style of Trichoderma.</title>
        <authorList>
            <person name="Kubicek C.P."/>
            <person name="Herrera-Estrella A."/>
            <person name="Seidl-Seiboth V."/>
            <person name="Martinez D.A."/>
            <person name="Druzhinina I.S."/>
            <person name="Thon M."/>
            <person name="Zeilinger S."/>
            <person name="Casas-Flores S."/>
            <person name="Horwitz B.A."/>
            <person name="Mukherjee P.K."/>
            <person name="Mukherjee M."/>
            <person name="Kredics L."/>
            <person name="Alcaraz L.D."/>
            <person name="Aerts A."/>
            <person name="Antal Z."/>
            <person name="Atanasova L."/>
            <person name="Cervantes-Badillo M.G."/>
            <person name="Challacombe J."/>
            <person name="Chertkov O."/>
            <person name="McCluskey K."/>
            <person name="Coulpier F."/>
            <person name="Deshpande N."/>
            <person name="von Doehren H."/>
            <person name="Ebbole D.J."/>
            <person name="Esquivel-Naranjo E.U."/>
            <person name="Fekete E."/>
            <person name="Flipphi M."/>
            <person name="Glaser F."/>
            <person name="Gomez-Rodriguez E.Y."/>
            <person name="Gruber S."/>
            <person name="Han C."/>
            <person name="Henrissat B."/>
            <person name="Hermosa R."/>
            <person name="Hernandez-Onate M."/>
            <person name="Karaffa L."/>
            <person name="Kosti I."/>
            <person name="Le Crom S."/>
            <person name="Lindquist E."/>
            <person name="Lucas S."/>
            <person name="Luebeck M."/>
            <person name="Luebeck P.S."/>
            <person name="Margeot A."/>
            <person name="Metz B."/>
            <person name="Misra M."/>
            <person name="Nevalainen H."/>
            <person name="Omann M."/>
            <person name="Packer N."/>
            <person name="Perrone G."/>
            <person name="Uresti-Rivera E.E."/>
            <person name="Salamov A."/>
            <person name="Schmoll M."/>
            <person name="Seiboth B."/>
            <person name="Shapiro H."/>
            <person name="Sukno S."/>
            <person name="Tamayo-Ramos J.A."/>
            <person name="Tisch D."/>
            <person name="Wiest A."/>
            <person name="Wilkinson H.H."/>
            <person name="Zhang M."/>
            <person name="Coutinho P.M."/>
            <person name="Kenerley C.M."/>
            <person name="Monte E."/>
            <person name="Baker S.E."/>
            <person name="Grigoriev I.V."/>
        </authorList>
    </citation>
    <scope>NUCLEOTIDE SEQUENCE [LARGE SCALE GENOMIC DNA]</scope>
    <source>
        <strain evidence="3">ATCC 20476 / IMI 206040</strain>
    </source>
</reference>
<feature type="compositionally biased region" description="Basic and acidic residues" evidence="1">
    <location>
        <begin position="225"/>
        <end position="237"/>
    </location>
</feature>
<keyword evidence="3" id="KW-1185">Reference proteome</keyword>
<name>G9NXA6_HYPAI</name>
<dbReference type="KEGG" id="tatv:25779625"/>
<evidence type="ECO:0000313" key="3">
    <source>
        <dbReference type="Proteomes" id="UP000005426"/>
    </source>
</evidence>
<proteinExistence type="predicted"/>
<dbReference type="EMBL" id="ABDG02000024">
    <property type="protein sequence ID" value="EHK44717.1"/>
    <property type="molecule type" value="Genomic_DNA"/>
</dbReference>
<accession>G9NXA6</accession>
<evidence type="ECO:0000313" key="2">
    <source>
        <dbReference type="EMBL" id="EHK44717.1"/>
    </source>
</evidence>
<feature type="region of interest" description="Disordered" evidence="1">
    <location>
        <begin position="213"/>
        <end position="237"/>
    </location>
</feature>
<dbReference type="OrthoDB" id="4897537at2759"/>